<dbReference type="EMBL" id="ML179937">
    <property type="protein sequence ID" value="THU80127.1"/>
    <property type="molecule type" value="Genomic_DNA"/>
</dbReference>
<name>A0A4S8KW14_DENBC</name>
<organism evidence="1 2">
    <name type="scientific">Dendrothele bispora (strain CBS 962.96)</name>
    <dbReference type="NCBI Taxonomy" id="1314807"/>
    <lineage>
        <taxon>Eukaryota</taxon>
        <taxon>Fungi</taxon>
        <taxon>Dikarya</taxon>
        <taxon>Basidiomycota</taxon>
        <taxon>Agaricomycotina</taxon>
        <taxon>Agaricomycetes</taxon>
        <taxon>Agaricomycetidae</taxon>
        <taxon>Agaricales</taxon>
        <taxon>Agaricales incertae sedis</taxon>
        <taxon>Dendrothele</taxon>
    </lineage>
</organism>
<feature type="non-terminal residue" evidence="1">
    <location>
        <position position="1"/>
    </location>
</feature>
<evidence type="ECO:0000313" key="1">
    <source>
        <dbReference type="EMBL" id="THU80127.1"/>
    </source>
</evidence>
<evidence type="ECO:0000313" key="2">
    <source>
        <dbReference type="Proteomes" id="UP000297245"/>
    </source>
</evidence>
<proteinExistence type="predicted"/>
<gene>
    <name evidence="1" type="ORF">K435DRAFT_810122</name>
</gene>
<accession>A0A4S8KW14</accession>
<dbReference type="AlphaFoldDB" id="A0A4S8KW14"/>
<dbReference type="Proteomes" id="UP000297245">
    <property type="component" value="Unassembled WGS sequence"/>
</dbReference>
<protein>
    <submittedName>
        <fullName evidence="1">Uncharacterized protein</fullName>
    </submittedName>
</protein>
<reference evidence="1 2" key="1">
    <citation type="journal article" date="2019" name="Nat. Ecol. Evol.">
        <title>Megaphylogeny resolves global patterns of mushroom evolution.</title>
        <authorList>
            <person name="Varga T."/>
            <person name="Krizsan K."/>
            <person name="Foldi C."/>
            <person name="Dima B."/>
            <person name="Sanchez-Garcia M."/>
            <person name="Sanchez-Ramirez S."/>
            <person name="Szollosi G.J."/>
            <person name="Szarkandi J.G."/>
            <person name="Papp V."/>
            <person name="Albert L."/>
            <person name="Andreopoulos W."/>
            <person name="Angelini C."/>
            <person name="Antonin V."/>
            <person name="Barry K.W."/>
            <person name="Bougher N.L."/>
            <person name="Buchanan P."/>
            <person name="Buyck B."/>
            <person name="Bense V."/>
            <person name="Catcheside P."/>
            <person name="Chovatia M."/>
            <person name="Cooper J."/>
            <person name="Damon W."/>
            <person name="Desjardin D."/>
            <person name="Finy P."/>
            <person name="Geml J."/>
            <person name="Haridas S."/>
            <person name="Hughes K."/>
            <person name="Justo A."/>
            <person name="Karasinski D."/>
            <person name="Kautmanova I."/>
            <person name="Kiss B."/>
            <person name="Kocsube S."/>
            <person name="Kotiranta H."/>
            <person name="LaButti K.M."/>
            <person name="Lechner B.E."/>
            <person name="Liimatainen K."/>
            <person name="Lipzen A."/>
            <person name="Lukacs Z."/>
            <person name="Mihaltcheva S."/>
            <person name="Morgado L.N."/>
            <person name="Niskanen T."/>
            <person name="Noordeloos M.E."/>
            <person name="Ohm R.A."/>
            <person name="Ortiz-Santana B."/>
            <person name="Ovrebo C."/>
            <person name="Racz N."/>
            <person name="Riley R."/>
            <person name="Savchenko A."/>
            <person name="Shiryaev A."/>
            <person name="Soop K."/>
            <person name="Spirin V."/>
            <person name="Szebenyi C."/>
            <person name="Tomsovsky M."/>
            <person name="Tulloss R.E."/>
            <person name="Uehling J."/>
            <person name="Grigoriev I.V."/>
            <person name="Vagvolgyi C."/>
            <person name="Papp T."/>
            <person name="Martin F.M."/>
            <person name="Miettinen O."/>
            <person name="Hibbett D.S."/>
            <person name="Nagy L.G."/>
        </authorList>
    </citation>
    <scope>NUCLEOTIDE SEQUENCE [LARGE SCALE GENOMIC DNA]</scope>
    <source>
        <strain evidence="1 2">CBS 962.96</strain>
    </source>
</reference>
<keyword evidence="2" id="KW-1185">Reference proteome</keyword>
<sequence>PIGDRQDLETSGERRNVYQGWTPYIRFRWYGLRVTSKYIGMRACMPTPVSTFLHELSCLDVVVKRELDLNFIVLIGKFGNFLENEELQYDRKILIRTNEHRLPGIRKMLLRSCPYTVRSKIETRYTEFDRSSASGHDNFLSGRVRVSLWFDLNFL</sequence>